<reference evidence="1" key="1">
    <citation type="submission" date="2020-10" db="EMBL/GenBank/DDBJ databases">
        <authorList>
            <person name="Gilroy R."/>
        </authorList>
    </citation>
    <scope>NUCLEOTIDE SEQUENCE</scope>
    <source>
        <strain evidence="1">ChiGjej3B3-7149</strain>
    </source>
</reference>
<protein>
    <submittedName>
        <fullName evidence="1">Uncharacterized protein</fullName>
    </submittedName>
</protein>
<evidence type="ECO:0000313" key="1">
    <source>
        <dbReference type="EMBL" id="HIR55172.1"/>
    </source>
</evidence>
<accession>A0A9D1DLU7</accession>
<proteinExistence type="predicted"/>
<gene>
    <name evidence="1" type="ORF">IAD36_06240</name>
</gene>
<dbReference type="Proteomes" id="UP000824238">
    <property type="component" value="Unassembled WGS sequence"/>
</dbReference>
<comment type="caution">
    <text evidence="1">The sequence shown here is derived from an EMBL/GenBank/DDBJ whole genome shotgun (WGS) entry which is preliminary data.</text>
</comment>
<organism evidence="1 2">
    <name type="scientific">Candidatus Scatomorpha intestinigallinarum</name>
    <dbReference type="NCBI Taxonomy" id="2840923"/>
    <lineage>
        <taxon>Bacteria</taxon>
        <taxon>Bacillati</taxon>
        <taxon>Bacillota</taxon>
        <taxon>Clostridia</taxon>
        <taxon>Eubacteriales</taxon>
        <taxon>Candidatus Scatomorpha</taxon>
    </lineage>
</organism>
<dbReference type="EMBL" id="DVHH01000154">
    <property type="protein sequence ID" value="HIR55172.1"/>
    <property type="molecule type" value="Genomic_DNA"/>
</dbReference>
<reference evidence="1" key="2">
    <citation type="journal article" date="2021" name="PeerJ">
        <title>Extensive microbial diversity within the chicken gut microbiome revealed by metagenomics and culture.</title>
        <authorList>
            <person name="Gilroy R."/>
            <person name="Ravi A."/>
            <person name="Getino M."/>
            <person name="Pursley I."/>
            <person name="Horton D.L."/>
            <person name="Alikhan N.F."/>
            <person name="Baker D."/>
            <person name="Gharbi K."/>
            <person name="Hall N."/>
            <person name="Watson M."/>
            <person name="Adriaenssens E.M."/>
            <person name="Foster-Nyarko E."/>
            <person name="Jarju S."/>
            <person name="Secka A."/>
            <person name="Antonio M."/>
            <person name="Oren A."/>
            <person name="Chaudhuri R.R."/>
            <person name="La Ragione R."/>
            <person name="Hildebrand F."/>
            <person name="Pallen M.J."/>
        </authorList>
    </citation>
    <scope>NUCLEOTIDE SEQUENCE</scope>
    <source>
        <strain evidence="1">ChiGjej3B3-7149</strain>
    </source>
</reference>
<dbReference type="AlphaFoldDB" id="A0A9D1DLU7"/>
<sequence length="102" mass="11709">MDSPISRAEHEEFARRIADQERRQDKRLELLEETVREIGDLTLSVHTLAKSMESMVKEQEQQGKRLQALESRDGEKWRKLMGYIATALSSGAVTLLLSRLIV</sequence>
<dbReference type="Gene3D" id="1.20.5.50">
    <property type="match status" value="1"/>
</dbReference>
<name>A0A9D1DLU7_9FIRM</name>
<evidence type="ECO:0000313" key="2">
    <source>
        <dbReference type="Proteomes" id="UP000824238"/>
    </source>
</evidence>